<dbReference type="GO" id="GO:0042602">
    <property type="term" value="F:riboflavin reductase (NADPH) activity"/>
    <property type="evidence" value="ECO:0007669"/>
    <property type="project" value="TreeGrafter"/>
</dbReference>
<name>A0A378V048_MYCFO</name>
<evidence type="ECO:0000256" key="1">
    <source>
        <dbReference type="ARBA" id="ARBA00008898"/>
    </source>
</evidence>
<dbReference type="InterPro" id="IPR012349">
    <property type="entry name" value="Split_barrel_FMN-bd"/>
</dbReference>
<dbReference type="SUPFAM" id="SSF50475">
    <property type="entry name" value="FMN-binding split barrel"/>
    <property type="match status" value="1"/>
</dbReference>
<organism evidence="3 4">
    <name type="scientific">Mycolicibacterium fortuitum</name>
    <name type="common">Mycobacterium fortuitum</name>
    <dbReference type="NCBI Taxonomy" id="1766"/>
    <lineage>
        <taxon>Bacteria</taxon>
        <taxon>Bacillati</taxon>
        <taxon>Actinomycetota</taxon>
        <taxon>Actinomycetes</taxon>
        <taxon>Mycobacteriales</taxon>
        <taxon>Mycobacteriaceae</taxon>
        <taxon>Mycolicibacterium</taxon>
    </lineage>
</organism>
<dbReference type="PANTHER" id="PTHR30466:SF1">
    <property type="entry name" value="FMN REDUCTASE (NADH) RUTF"/>
    <property type="match status" value="1"/>
</dbReference>
<protein>
    <submittedName>
        <fullName evidence="3">Flavin-dependent reductase</fullName>
    </submittedName>
</protein>
<accession>A0A378V048</accession>
<dbReference type="Proteomes" id="UP000255389">
    <property type="component" value="Unassembled WGS sequence"/>
</dbReference>
<evidence type="ECO:0000256" key="2">
    <source>
        <dbReference type="ARBA" id="ARBA00023002"/>
    </source>
</evidence>
<proteinExistence type="inferred from homology"/>
<dbReference type="InterPro" id="IPR002563">
    <property type="entry name" value="Flavin_Rdtase-like_dom"/>
</dbReference>
<dbReference type="PANTHER" id="PTHR30466">
    <property type="entry name" value="FLAVIN REDUCTASE"/>
    <property type="match status" value="1"/>
</dbReference>
<dbReference type="EMBL" id="UGQY01000004">
    <property type="protein sequence ID" value="SUA03773.1"/>
    <property type="molecule type" value="Genomic_DNA"/>
</dbReference>
<dbReference type="GO" id="GO:0010181">
    <property type="term" value="F:FMN binding"/>
    <property type="evidence" value="ECO:0007669"/>
    <property type="project" value="InterPro"/>
</dbReference>
<dbReference type="GO" id="GO:0006208">
    <property type="term" value="P:pyrimidine nucleobase catabolic process"/>
    <property type="evidence" value="ECO:0007669"/>
    <property type="project" value="TreeGrafter"/>
</dbReference>
<reference evidence="3 4" key="1">
    <citation type="submission" date="2018-06" db="EMBL/GenBank/DDBJ databases">
        <authorList>
            <consortium name="Pathogen Informatics"/>
            <person name="Doyle S."/>
        </authorList>
    </citation>
    <scope>NUCLEOTIDE SEQUENCE [LARGE SCALE GENOMIC DNA]</scope>
    <source>
        <strain evidence="3 4">NCTC1542</strain>
    </source>
</reference>
<sequence>MTNGRPQPAPSEVRPISEHFKNAFRRHPGGVAVITADSGSGPVGLTATSVTSLSASPPRLIFTITDASSSAPTIIESSTAVVHLLDTEDLALAQLCATSGIDRFADTTIWERLPTGEPYFPAAAEILLIRAVDKIRTTGSTIVVADVVDVRQRRHAQPGGAQNRLVYQDRTWHSVGQHSSIRTNTHSKGFASKS</sequence>
<evidence type="ECO:0000313" key="3">
    <source>
        <dbReference type="EMBL" id="SUA03773.1"/>
    </source>
</evidence>
<comment type="similarity">
    <text evidence="1">Belongs to the non-flavoprotein flavin reductase family.</text>
</comment>
<dbReference type="Pfam" id="PF01613">
    <property type="entry name" value="Flavin_Reduct"/>
    <property type="match status" value="1"/>
</dbReference>
<dbReference type="SMART" id="SM00903">
    <property type="entry name" value="Flavin_Reduct"/>
    <property type="match status" value="1"/>
</dbReference>
<dbReference type="Gene3D" id="2.30.110.10">
    <property type="entry name" value="Electron Transport, Fmn-binding Protein, Chain A"/>
    <property type="match status" value="1"/>
</dbReference>
<keyword evidence="2" id="KW-0560">Oxidoreductase</keyword>
<gene>
    <name evidence="3" type="primary">snaC</name>
    <name evidence="3" type="ORF">NCTC1542_05259</name>
</gene>
<dbReference type="GeneID" id="93410847"/>
<dbReference type="AlphaFoldDB" id="A0A378V048"/>
<evidence type="ECO:0000313" key="4">
    <source>
        <dbReference type="Proteomes" id="UP000255389"/>
    </source>
</evidence>
<dbReference type="RefSeq" id="WP_003881574.1">
    <property type="nucleotide sequence ID" value="NZ_CP110127.1"/>
</dbReference>
<dbReference type="InterPro" id="IPR050268">
    <property type="entry name" value="NADH-dep_flavin_reductase"/>
</dbReference>